<dbReference type="RefSeq" id="WP_187732107.1">
    <property type="nucleotide sequence ID" value="NZ_BMFN01000002.1"/>
</dbReference>
<dbReference type="Proteomes" id="UP000516093">
    <property type="component" value="Chromosome"/>
</dbReference>
<dbReference type="AlphaFoldDB" id="A0A7H0GU72"/>
<evidence type="ECO:0000313" key="3">
    <source>
        <dbReference type="Proteomes" id="UP000516093"/>
    </source>
</evidence>
<sequence length="119" mass="13519">MKRIYTLVFVMISMASTLSFTALADNGTSLNARATQLTRQMAQRVRLDEGQYVKVKRLNLQMLAEMEEAKTRLSADPAALDQYLAEVQSHYEWDLAAILWPKQMVAYNQAKTTMTAVKN</sequence>
<keyword evidence="3" id="KW-1185">Reference proteome</keyword>
<protein>
    <submittedName>
        <fullName evidence="2">Uncharacterized protein</fullName>
    </submittedName>
</protein>
<evidence type="ECO:0000313" key="2">
    <source>
        <dbReference type="EMBL" id="QNP51838.1"/>
    </source>
</evidence>
<feature type="signal peptide" evidence="1">
    <location>
        <begin position="1"/>
        <end position="24"/>
    </location>
</feature>
<organism evidence="2 3">
    <name type="scientific">Hymenobacter qilianensis</name>
    <dbReference type="NCBI Taxonomy" id="1385715"/>
    <lineage>
        <taxon>Bacteria</taxon>
        <taxon>Pseudomonadati</taxon>
        <taxon>Bacteroidota</taxon>
        <taxon>Cytophagia</taxon>
        <taxon>Cytophagales</taxon>
        <taxon>Hymenobacteraceae</taxon>
        <taxon>Hymenobacter</taxon>
    </lineage>
</organism>
<reference evidence="2 3" key="1">
    <citation type="submission" date="2020-08" db="EMBL/GenBank/DDBJ databases">
        <title>Genome sequence of Hymenobacter qilianensis JCM 19763T.</title>
        <authorList>
            <person name="Hyun D.-W."/>
            <person name="Bae J.-W."/>
        </authorList>
    </citation>
    <scope>NUCLEOTIDE SEQUENCE [LARGE SCALE GENOMIC DNA]</scope>
    <source>
        <strain evidence="2 3">JCM 19763</strain>
    </source>
</reference>
<dbReference type="EMBL" id="CP060784">
    <property type="protein sequence ID" value="QNP51838.1"/>
    <property type="molecule type" value="Genomic_DNA"/>
</dbReference>
<proteinExistence type="predicted"/>
<accession>A0A7H0GU72</accession>
<dbReference type="KEGG" id="hqi:H9L05_18120"/>
<evidence type="ECO:0000256" key="1">
    <source>
        <dbReference type="SAM" id="SignalP"/>
    </source>
</evidence>
<feature type="chain" id="PRO_5028945313" evidence="1">
    <location>
        <begin position="25"/>
        <end position="119"/>
    </location>
</feature>
<keyword evidence="1" id="KW-0732">Signal</keyword>
<gene>
    <name evidence="2" type="ORF">H9L05_18120</name>
</gene>
<name>A0A7H0GU72_9BACT</name>